<protein>
    <submittedName>
        <fullName evidence="1">Uncharacterized protein</fullName>
    </submittedName>
</protein>
<proteinExistence type="predicted"/>
<accession>A0A9X3PBX7</accession>
<comment type="caution">
    <text evidence="1">The sequence shown here is derived from an EMBL/GenBank/DDBJ whole genome shotgun (WGS) entry which is preliminary data.</text>
</comment>
<keyword evidence="2" id="KW-1185">Reference proteome</keyword>
<reference evidence="1" key="1">
    <citation type="submission" date="2022-12" db="EMBL/GenBank/DDBJ databases">
        <title>Gycomyces niveus sp.nov.,a novel actinomycete isolated from soil in Shouguan.</title>
        <authorList>
            <person name="Yang X."/>
        </authorList>
    </citation>
    <scope>NUCLEOTIDE SEQUENCE</scope>
    <source>
        <strain evidence="1">NEAU-A15</strain>
    </source>
</reference>
<dbReference type="Proteomes" id="UP001146067">
    <property type="component" value="Unassembled WGS sequence"/>
</dbReference>
<sequence>MNERPTRATAASELLDAVAGFADPVVGGTVNAWTWNAAEQQRQPH</sequence>
<dbReference type="RefSeq" id="WP_270110644.1">
    <property type="nucleotide sequence ID" value="NZ_JAPZVP010000009.1"/>
</dbReference>
<name>A0A9X3PBX7_9ACTN</name>
<evidence type="ECO:0000313" key="2">
    <source>
        <dbReference type="Proteomes" id="UP001146067"/>
    </source>
</evidence>
<dbReference type="EMBL" id="JAPZVP010000009">
    <property type="protein sequence ID" value="MDA1360698.1"/>
    <property type="molecule type" value="Genomic_DNA"/>
</dbReference>
<organism evidence="1 2">
    <name type="scientific">Glycomyces luteolus</name>
    <dbReference type="NCBI Taxonomy" id="2670330"/>
    <lineage>
        <taxon>Bacteria</taxon>
        <taxon>Bacillati</taxon>
        <taxon>Actinomycetota</taxon>
        <taxon>Actinomycetes</taxon>
        <taxon>Glycomycetales</taxon>
        <taxon>Glycomycetaceae</taxon>
        <taxon>Glycomyces</taxon>
    </lineage>
</organism>
<gene>
    <name evidence="1" type="ORF">O1R50_13795</name>
</gene>
<evidence type="ECO:0000313" key="1">
    <source>
        <dbReference type="EMBL" id="MDA1360698.1"/>
    </source>
</evidence>
<dbReference type="AlphaFoldDB" id="A0A9X3PBX7"/>